<name>A0A918PXX9_9CAUL</name>
<dbReference type="Proteomes" id="UP000662572">
    <property type="component" value="Unassembled WGS sequence"/>
</dbReference>
<evidence type="ECO:0000256" key="8">
    <source>
        <dbReference type="NCBIfam" id="TIGR00188"/>
    </source>
</evidence>
<dbReference type="EC" id="3.1.26.5" evidence="7 8"/>
<comment type="subunit">
    <text evidence="7">Consists of a catalytic RNA component (M1 or rnpB) and a protein subunit.</text>
</comment>
<dbReference type="GO" id="GO:0030677">
    <property type="term" value="C:ribonuclease P complex"/>
    <property type="evidence" value="ECO:0007669"/>
    <property type="project" value="TreeGrafter"/>
</dbReference>
<keyword evidence="5 7" id="KW-0378">Hydrolase</keyword>
<dbReference type="HAMAP" id="MF_00227">
    <property type="entry name" value="RNase_P"/>
    <property type="match status" value="1"/>
</dbReference>
<dbReference type="PANTHER" id="PTHR33992:SF1">
    <property type="entry name" value="RIBONUCLEASE P PROTEIN COMPONENT"/>
    <property type="match status" value="1"/>
</dbReference>
<reference evidence="9" key="2">
    <citation type="submission" date="2020-09" db="EMBL/GenBank/DDBJ databases">
        <authorList>
            <person name="Sun Q."/>
            <person name="Kim S."/>
        </authorList>
    </citation>
    <scope>NUCLEOTIDE SEQUENCE</scope>
    <source>
        <strain evidence="9">KCTC 32296</strain>
    </source>
</reference>
<dbReference type="NCBIfam" id="TIGR00188">
    <property type="entry name" value="rnpA"/>
    <property type="match status" value="1"/>
</dbReference>
<dbReference type="InterPro" id="IPR014721">
    <property type="entry name" value="Ribsml_uS5_D2-typ_fold_subgr"/>
</dbReference>
<keyword evidence="4 7" id="KW-0255">Endonuclease</keyword>
<gene>
    <name evidence="7" type="primary">rnpA</name>
    <name evidence="9" type="ORF">GCM10011273_10930</name>
</gene>
<dbReference type="Pfam" id="PF00825">
    <property type="entry name" value="Ribonuclease_P"/>
    <property type="match status" value="1"/>
</dbReference>
<dbReference type="SUPFAM" id="SSF54211">
    <property type="entry name" value="Ribosomal protein S5 domain 2-like"/>
    <property type="match status" value="1"/>
</dbReference>
<evidence type="ECO:0000256" key="7">
    <source>
        <dbReference type="HAMAP-Rule" id="MF_00227"/>
    </source>
</evidence>
<comment type="function">
    <text evidence="1 7">RNaseP catalyzes the removal of the 5'-leader sequence from pre-tRNA to produce the mature 5'-terminus. It can also cleave other RNA substrates such as 4.5S RNA. The protein component plays an auxiliary but essential role in vivo by binding to the 5'-leader sequence and broadening the substrate specificity of the ribozyme.</text>
</comment>
<dbReference type="Gene3D" id="3.30.230.10">
    <property type="match status" value="1"/>
</dbReference>
<evidence type="ECO:0000313" key="10">
    <source>
        <dbReference type="Proteomes" id="UP000662572"/>
    </source>
</evidence>
<dbReference type="EMBL" id="BMZB01000001">
    <property type="protein sequence ID" value="GGZ27106.1"/>
    <property type="molecule type" value="Genomic_DNA"/>
</dbReference>
<comment type="caution">
    <text evidence="9">The sequence shown here is derived from an EMBL/GenBank/DDBJ whole genome shotgun (WGS) entry which is preliminary data.</text>
</comment>
<dbReference type="GO" id="GO:0000049">
    <property type="term" value="F:tRNA binding"/>
    <property type="evidence" value="ECO:0007669"/>
    <property type="project" value="UniProtKB-UniRule"/>
</dbReference>
<proteinExistence type="inferred from homology"/>
<organism evidence="9 10">
    <name type="scientific">Asticcacaulis endophyticus</name>
    <dbReference type="NCBI Taxonomy" id="1395890"/>
    <lineage>
        <taxon>Bacteria</taxon>
        <taxon>Pseudomonadati</taxon>
        <taxon>Pseudomonadota</taxon>
        <taxon>Alphaproteobacteria</taxon>
        <taxon>Caulobacterales</taxon>
        <taxon>Caulobacteraceae</taxon>
        <taxon>Asticcacaulis</taxon>
    </lineage>
</organism>
<evidence type="ECO:0000313" key="9">
    <source>
        <dbReference type="EMBL" id="GGZ27106.1"/>
    </source>
</evidence>
<keyword evidence="2 7" id="KW-0819">tRNA processing</keyword>
<keyword evidence="6 7" id="KW-0694">RNA-binding</keyword>
<dbReference type="GO" id="GO:0004526">
    <property type="term" value="F:ribonuclease P activity"/>
    <property type="evidence" value="ECO:0007669"/>
    <property type="project" value="UniProtKB-UniRule"/>
</dbReference>
<keyword evidence="3 7" id="KW-0540">Nuclease</keyword>
<dbReference type="AlphaFoldDB" id="A0A918PXX9"/>
<comment type="catalytic activity">
    <reaction evidence="7">
        <text>Endonucleolytic cleavage of RNA, removing 5'-extranucleotides from tRNA precursor.</text>
        <dbReference type="EC" id="3.1.26.5"/>
    </reaction>
</comment>
<evidence type="ECO:0000256" key="1">
    <source>
        <dbReference type="ARBA" id="ARBA00002663"/>
    </source>
</evidence>
<dbReference type="InterPro" id="IPR020539">
    <property type="entry name" value="RNase_P_CS"/>
</dbReference>
<evidence type="ECO:0000256" key="3">
    <source>
        <dbReference type="ARBA" id="ARBA00022722"/>
    </source>
</evidence>
<dbReference type="InterPro" id="IPR020568">
    <property type="entry name" value="Ribosomal_Su5_D2-typ_SF"/>
</dbReference>
<comment type="similarity">
    <text evidence="7">Belongs to the RnpA family.</text>
</comment>
<evidence type="ECO:0000256" key="6">
    <source>
        <dbReference type="ARBA" id="ARBA00022884"/>
    </source>
</evidence>
<sequence length="131" mass="14352">MHLGLIMIKRLTDRADFLAAAKAPYRAQGCVVVQMRAREDGSDDIRVGFTATKKVGGAVVRNRAKRRLRAAAQALIPELGVAGHDYVLIARADTPVKDAPPKPGTCSRDWQGLLDDIRRALIRLSPKQSPR</sequence>
<reference evidence="9" key="1">
    <citation type="journal article" date="2014" name="Int. J. Syst. Evol. Microbiol.">
        <title>Complete genome sequence of Corynebacterium casei LMG S-19264T (=DSM 44701T), isolated from a smear-ripened cheese.</title>
        <authorList>
            <consortium name="US DOE Joint Genome Institute (JGI-PGF)"/>
            <person name="Walter F."/>
            <person name="Albersmeier A."/>
            <person name="Kalinowski J."/>
            <person name="Ruckert C."/>
        </authorList>
    </citation>
    <scope>NUCLEOTIDE SEQUENCE</scope>
    <source>
        <strain evidence="9">KCTC 32296</strain>
    </source>
</reference>
<protein>
    <recommendedName>
        <fullName evidence="7 8">Ribonuclease P protein component</fullName>
        <shortName evidence="7">RNase P protein</shortName>
        <shortName evidence="7">RNaseP protein</shortName>
        <ecNumber evidence="7 8">3.1.26.5</ecNumber>
    </recommendedName>
    <alternativeName>
        <fullName evidence="7">Protein C5</fullName>
    </alternativeName>
</protein>
<keyword evidence="10" id="KW-1185">Reference proteome</keyword>
<dbReference type="PROSITE" id="PS00648">
    <property type="entry name" value="RIBONUCLEASE_P"/>
    <property type="match status" value="1"/>
</dbReference>
<evidence type="ECO:0000256" key="5">
    <source>
        <dbReference type="ARBA" id="ARBA00022801"/>
    </source>
</evidence>
<dbReference type="PANTHER" id="PTHR33992">
    <property type="entry name" value="RIBONUCLEASE P PROTEIN COMPONENT"/>
    <property type="match status" value="1"/>
</dbReference>
<dbReference type="GO" id="GO:0042781">
    <property type="term" value="F:3'-tRNA processing endoribonuclease activity"/>
    <property type="evidence" value="ECO:0007669"/>
    <property type="project" value="TreeGrafter"/>
</dbReference>
<evidence type="ECO:0000256" key="4">
    <source>
        <dbReference type="ARBA" id="ARBA00022759"/>
    </source>
</evidence>
<evidence type="ECO:0000256" key="2">
    <source>
        <dbReference type="ARBA" id="ARBA00022694"/>
    </source>
</evidence>
<dbReference type="InterPro" id="IPR000100">
    <property type="entry name" value="RNase_P"/>
</dbReference>
<accession>A0A918PXX9</accession>
<dbReference type="GO" id="GO:0001682">
    <property type="term" value="P:tRNA 5'-leader removal"/>
    <property type="evidence" value="ECO:0007669"/>
    <property type="project" value="UniProtKB-UniRule"/>
</dbReference>